<name>A0A098DYZ8_GIBZE</name>
<dbReference type="AlphaFoldDB" id="A0A098DYZ8"/>
<reference evidence="2" key="4">
    <citation type="submission" date="2017-01" db="UniProtKB">
        <authorList>
            <consortium name="EnsemblFungi"/>
        </authorList>
    </citation>
    <scope>IDENTIFICATION</scope>
    <source>
        <strain evidence="2">PH-1 / ATCC MYA-4620 / FGSC 9075 / NRRL 31084</strain>
    </source>
</reference>
<organism evidence="1 3">
    <name type="scientific">Gibberella zeae (strain ATCC MYA-4620 / CBS 123657 / FGSC 9075 / NRRL 31084 / PH-1)</name>
    <name type="common">Wheat head blight fungus</name>
    <name type="synonym">Fusarium graminearum</name>
    <dbReference type="NCBI Taxonomy" id="229533"/>
    <lineage>
        <taxon>Eukaryota</taxon>
        <taxon>Fungi</taxon>
        <taxon>Dikarya</taxon>
        <taxon>Ascomycota</taxon>
        <taxon>Pezizomycotina</taxon>
        <taxon>Sordariomycetes</taxon>
        <taxon>Hypocreomycetidae</taxon>
        <taxon>Hypocreales</taxon>
        <taxon>Nectriaceae</taxon>
        <taxon>Fusarium</taxon>
    </lineage>
</organism>
<reference evidence="2 3" key="1">
    <citation type="journal article" date="2007" name="Science">
        <title>The Fusarium graminearum genome reveals a link between localized polymorphism and pathogen specialization.</title>
        <authorList>
            <person name="Cuomo C.A."/>
            <person name="Gueldener U."/>
            <person name="Xu J.-R."/>
            <person name="Trail F."/>
            <person name="Turgeon B.G."/>
            <person name="Di Pietro A."/>
            <person name="Walton J.D."/>
            <person name="Ma L.-J."/>
            <person name="Baker S.E."/>
            <person name="Rep M."/>
            <person name="Adam G."/>
            <person name="Antoniw J."/>
            <person name="Baldwin T."/>
            <person name="Calvo S.E."/>
            <person name="Chang Y.-L."/>
            <person name="DeCaprio D."/>
            <person name="Gale L.R."/>
            <person name="Gnerre S."/>
            <person name="Goswami R.S."/>
            <person name="Hammond-Kosack K."/>
            <person name="Harris L.J."/>
            <person name="Hilburn K."/>
            <person name="Kennell J.C."/>
            <person name="Kroken S."/>
            <person name="Magnuson J.K."/>
            <person name="Mannhaupt G."/>
            <person name="Mauceli E.W."/>
            <person name="Mewes H.-W."/>
            <person name="Mitterbauer R."/>
            <person name="Muehlbauer G."/>
            <person name="Muensterkoetter M."/>
            <person name="Nelson D."/>
            <person name="O'Donnell K."/>
            <person name="Ouellet T."/>
            <person name="Qi W."/>
            <person name="Quesneville H."/>
            <person name="Roncero M.I.G."/>
            <person name="Seong K.-Y."/>
            <person name="Tetko I.V."/>
            <person name="Urban M."/>
            <person name="Waalwijk C."/>
            <person name="Ward T.J."/>
            <person name="Yao J."/>
            <person name="Birren B.W."/>
            <person name="Kistler H.C."/>
        </authorList>
    </citation>
    <scope>NUCLEOTIDE SEQUENCE [LARGE SCALE GENOMIC DNA]</scope>
    <source>
        <strain evidence="3">ATCC MYA-4620 / CBS 123657 / FGSC 9075 / NRRL 31084 / PH-1</strain>
        <strain evidence="2">PH-1 / ATCC MYA-4620 / FGSC 9075 / NRRL 31084</strain>
    </source>
</reference>
<dbReference type="EMBL" id="HG970334">
    <property type="protein sequence ID" value="CEF87081.1"/>
    <property type="molecule type" value="Genomic_DNA"/>
</dbReference>
<sequence>MKKRWRLYGYRRSYCHEPSPRSFSFGSTLPVGNHAIYTRTRPYNLSARSLLRARLDASQPQSAYIASPSVSYRKGASFFNSRLDPYHEPSLGCWKTATQEY</sequence>
<keyword evidence="3" id="KW-1185">Reference proteome</keyword>
<dbReference type="EnsemblFungi" id="CEF87081">
    <property type="protein sequence ID" value="CEF87081"/>
    <property type="gene ID" value="FGRRES_04878"/>
</dbReference>
<gene>
    <name evidence="2" type="primary">FG04878.1</name>
    <name evidence="1" type="ORF">FGRAMPH1_01T16545</name>
</gene>
<evidence type="ECO:0000313" key="3">
    <source>
        <dbReference type="Proteomes" id="UP000070720"/>
    </source>
</evidence>
<protein>
    <submittedName>
        <fullName evidence="1">Chromosome 3, complete genome</fullName>
    </submittedName>
</protein>
<accession>A0A098DYZ8</accession>
<dbReference type="VEuPathDB" id="FungiDB:FGRAMPH1_01G16545"/>
<proteinExistence type="predicted"/>
<evidence type="ECO:0000313" key="1">
    <source>
        <dbReference type="EMBL" id="CEF87081.1"/>
    </source>
</evidence>
<accession>A0A0E0SKW8</accession>
<reference evidence="2 3" key="2">
    <citation type="journal article" date="2010" name="Nature">
        <title>Comparative genomics reveals mobile pathogenicity chromosomes in Fusarium.</title>
        <authorList>
            <person name="Ma L.J."/>
            <person name="van der Does H.C."/>
            <person name="Borkovich K.A."/>
            <person name="Coleman J.J."/>
            <person name="Daboussi M.J."/>
            <person name="Di Pietro A."/>
            <person name="Dufresne M."/>
            <person name="Freitag M."/>
            <person name="Grabherr M."/>
            <person name="Henrissat B."/>
            <person name="Houterman P.M."/>
            <person name="Kang S."/>
            <person name="Shim W.B."/>
            <person name="Woloshuk C."/>
            <person name="Xie X."/>
            <person name="Xu J.R."/>
            <person name="Antoniw J."/>
            <person name="Baker S.E."/>
            <person name="Bluhm B.H."/>
            <person name="Breakspear A."/>
            <person name="Brown D.W."/>
            <person name="Butchko R.A."/>
            <person name="Chapman S."/>
            <person name="Coulson R."/>
            <person name="Coutinho P.M."/>
            <person name="Danchin E.G."/>
            <person name="Diener A."/>
            <person name="Gale L.R."/>
            <person name="Gardiner D.M."/>
            <person name="Goff S."/>
            <person name="Hammond-Kosack K.E."/>
            <person name="Hilburn K."/>
            <person name="Hua-Van A."/>
            <person name="Jonkers W."/>
            <person name="Kazan K."/>
            <person name="Kodira C.D."/>
            <person name="Koehrsen M."/>
            <person name="Kumar L."/>
            <person name="Lee Y.H."/>
            <person name="Li L."/>
            <person name="Manners J.M."/>
            <person name="Miranda-Saavedra D."/>
            <person name="Mukherjee M."/>
            <person name="Park G."/>
            <person name="Park J."/>
            <person name="Park S.Y."/>
            <person name="Proctor R.H."/>
            <person name="Regev A."/>
            <person name="Ruiz-Roldan M.C."/>
            <person name="Sain D."/>
            <person name="Sakthikumar S."/>
            <person name="Sykes S."/>
            <person name="Schwartz D.C."/>
            <person name="Turgeon B.G."/>
            <person name="Wapinski I."/>
            <person name="Yoder O."/>
            <person name="Young S."/>
            <person name="Zeng Q."/>
            <person name="Zhou S."/>
            <person name="Galagan J."/>
            <person name="Cuomo C.A."/>
            <person name="Kistler H.C."/>
            <person name="Rep M."/>
        </authorList>
    </citation>
    <scope>GENOME REANNOTATION</scope>
    <source>
        <strain evidence="3">ATCC MYA-4620 / CBS 123657 / FGSC 9075 / NRRL 31084 / PH-1</strain>
        <strain evidence="2">PH-1 / ATCC MYA-4620 / FGSC 9075 / NRRL 31084</strain>
    </source>
</reference>
<dbReference type="InParanoid" id="A0A098DYZ8"/>
<dbReference type="Proteomes" id="UP000070720">
    <property type="component" value="Chromosome 3"/>
</dbReference>
<reference evidence="1 3" key="3">
    <citation type="journal article" date="2015" name="BMC Genomics">
        <title>The completed genome sequence of the pathogenic ascomycete fungus Fusarium graminearum.</title>
        <authorList>
            <person name="King R."/>
            <person name="Urban M."/>
            <person name="Hammond-Kosack M.C."/>
            <person name="Hassani-Pak K."/>
            <person name="Hammond-Kosack K.E."/>
        </authorList>
    </citation>
    <scope>NUCLEOTIDE SEQUENCE [LARGE SCALE GENOMIC DNA]</scope>
    <source>
        <strain evidence="3">ATCC MYA-4620 / CBS 123657 / FGSC 9075 / NRRL 31084 / PH-1</strain>
        <strain evidence="1">PH-1</strain>
    </source>
</reference>
<evidence type="ECO:0000313" key="2">
    <source>
        <dbReference type="EnsemblFungi" id="CEF87081"/>
    </source>
</evidence>